<dbReference type="InterPro" id="IPR003661">
    <property type="entry name" value="HisK_dim/P_dom"/>
</dbReference>
<dbReference type="SUPFAM" id="SSF47384">
    <property type="entry name" value="Homodimeric domain of signal transducing histidine kinase"/>
    <property type="match status" value="1"/>
</dbReference>
<gene>
    <name evidence="12" type="ORF">H8E29_09900</name>
</gene>
<sequence length="529" mass="58195">MSGPFVLIVDDEPGIAKLCERLLTRAGFRTLAFTDPQKAMAQLRGERVDLLLVDIRMPEIDGFGVVAYAKEQQPDIATLIMTGFGTVETAIKALRQGVDGLILKPFEESKELVDAVKQALSDNQRKRDAAHTEALRPLFDVTKAFLAETRPDRLPELIVEAICNQMRCEQAAYYQYAPESGVLTLLSKRGQAFPENDGETAWEAVTKISETGLPVTVTETETEHPSLQKKLVNLGVGSALFVPISHSGVHALLYAGREIAQAAFREIDLDTFLILAQQASVAVENATLYAELREYVQQVEDSQKALLQAEKMATAGRLTASIAHEINNPLQAVRNCLHLAGREDLPDEKRKEYLTLAQNELDRLSMTVQRMLDFYRPGIVSPKKVDLPDILNHVLGLMDTQLQKKNIIVSQAFPKHLPLVMAVGAQLQQVFLNLILNAYDAMDSGGRIEISARRRKDTVDIIFQDSGSGIAPRDQASIFEPFISNKEGGTGLGLTVSYNIITALGGELEFIPNDQSGACFQVTLPIGDK</sequence>
<keyword evidence="5" id="KW-0547">Nucleotide-binding</keyword>
<evidence type="ECO:0000256" key="4">
    <source>
        <dbReference type="ARBA" id="ARBA00022679"/>
    </source>
</evidence>
<accession>A0A8J6NLN0</accession>
<dbReference type="InterPro" id="IPR001789">
    <property type="entry name" value="Sig_transdc_resp-reg_receiver"/>
</dbReference>
<dbReference type="PRINTS" id="PR00344">
    <property type="entry name" value="BCTRLSENSOR"/>
</dbReference>
<dbReference type="SUPFAM" id="SSF55874">
    <property type="entry name" value="ATPase domain of HSP90 chaperone/DNA topoisomerase II/histidine kinase"/>
    <property type="match status" value="1"/>
</dbReference>
<dbReference type="Pfam" id="PF13185">
    <property type="entry name" value="GAF_2"/>
    <property type="match status" value="1"/>
</dbReference>
<dbReference type="SUPFAM" id="SSF52172">
    <property type="entry name" value="CheY-like"/>
    <property type="match status" value="1"/>
</dbReference>
<dbReference type="PANTHER" id="PTHR43065:SF10">
    <property type="entry name" value="PEROXIDE STRESS-ACTIVATED HISTIDINE KINASE MAK3"/>
    <property type="match status" value="1"/>
</dbReference>
<dbReference type="Pfam" id="PF00512">
    <property type="entry name" value="HisKA"/>
    <property type="match status" value="1"/>
</dbReference>
<dbReference type="InterPro" id="IPR036890">
    <property type="entry name" value="HATPase_C_sf"/>
</dbReference>
<dbReference type="PROSITE" id="PS50109">
    <property type="entry name" value="HIS_KIN"/>
    <property type="match status" value="1"/>
</dbReference>
<dbReference type="InterPro" id="IPR011006">
    <property type="entry name" value="CheY-like_superfamily"/>
</dbReference>
<keyword evidence="4" id="KW-0808">Transferase</keyword>
<dbReference type="Gene3D" id="3.30.450.40">
    <property type="match status" value="1"/>
</dbReference>
<dbReference type="InterPro" id="IPR003594">
    <property type="entry name" value="HATPase_dom"/>
</dbReference>
<dbReference type="SUPFAM" id="SSF55781">
    <property type="entry name" value="GAF domain-like"/>
    <property type="match status" value="1"/>
</dbReference>
<dbReference type="SMART" id="SM00448">
    <property type="entry name" value="REC"/>
    <property type="match status" value="1"/>
</dbReference>
<dbReference type="InterPro" id="IPR029016">
    <property type="entry name" value="GAF-like_dom_sf"/>
</dbReference>
<evidence type="ECO:0000256" key="1">
    <source>
        <dbReference type="ARBA" id="ARBA00000085"/>
    </source>
</evidence>
<keyword evidence="7" id="KW-0067">ATP-binding</keyword>
<dbReference type="SMART" id="SM00387">
    <property type="entry name" value="HATPase_c"/>
    <property type="match status" value="1"/>
</dbReference>
<dbReference type="PANTHER" id="PTHR43065">
    <property type="entry name" value="SENSOR HISTIDINE KINASE"/>
    <property type="match status" value="1"/>
</dbReference>
<evidence type="ECO:0000256" key="9">
    <source>
        <dbReference type="PROSITE-ProRule" id="PRU00169"/>
    </source>
</evidence>
<evidence type="ECO:0000256" key="2">
    <source>
        <dbReference type="ARBA" id="ARBA00012438"/>
    </source>
</evidence>
<evidence type="ECO:0000256" key="6">
    <source>
        <dbReference type="ARBA" id="ARBA00022777"/>
    </source>
</evidence>
<keyword evidence="6" id="KW-0418">Kinase</keyword>
<dbReference type="GO" id="GO:0005524">
    <property type="term" value="F:ATP binding"/>
    <property type="evidence" value="ECO:0007669"/>
    <property type="project" value="UniProtKB-KW"/>
</dbReference>
<dbReference type="Gene3D" id="3.30.565.10">
    <property type="entry name" value="Histidine kinase-like ATPase, C-terminal domain"/>
    <property type="match status" value="1"/>
</dbReference>
<dbReference type="EC" id="2.7.13.3" evidence="2"/>
<dbReference type="CDD" id="cd00082">
    <property type="entry name" value="HisKA"/>
    <property type="match status" value="1"/>
</dbReference>
<dbReference type="InterPro" id="IPR003018">
    <property type="entry name" value="GAF"/>
</dbReference>
<dbReference type="InterPro" id="IPR004358">
    <property type="entry name" value="Sig_transdc_His_kin-like_C"/>
</dbReference>
<dbReference type="InterPro" id="IPR036097">
    <property type="entry name" value="HisK_dim/P_sf"/>
</dbReference>
<dbReference type="Pfam" id="PF02518">
    <property type="entry name" value="HATPase_c"/>
    <property type="match status" value="1"/>
</dbReference>
<dbReference type="GO" id="GO:0000155">
    <property type="term" value="F:phosphorelay sensor kinase activity"/>
    <property type="evidence" value="ECO:0007669"/>
    <property type="project" value="InterPro"/>
</dbReference>
<feature type="modified residue" description="4-aspartylphosphate" evidence="9">
    <location>
        <position position="54"/>
    </location>
</feature>
<feature type="domain" description="Histidine kinase" evidence="10">
    <location>
        <begin position="321"/>
        <end position="528"/>
    </location>
</feature>
<reference evidence="12 13" key="1">
    <citation type="submission" date="2020-08" db="EMBL/GenBank/DDBJ databases">
        <title>Bridging the membrane lipid divide: bacteria of the FCB group superphylum have the potential to synthesize archaeal ether lipids.</title>
        <authorList>
            <person name="Villanueva L."/>
            <person name="Von Meijenfeldt F.A.B."/>
            <person name="Westbye A.B."/>
            <person name="Yadav S."/>
            <person name="Hopmans E.C."/>
            <person name="Dutilh B.E."/>
            <person name="Sinninghe Damste J.S."/>
        </authorList>
    </citation>
    <scope>NUCLEOTIDE SEQUENCE [LARGE SCALE GENOMIC DNA]</scope>
    <source>
        <strain evidence="12">NIOZ-UU36</strain>
    </source>
</reference>
<proteinExistence type="predicted"/>
<evidence type="ECO:0000259" key="10">
    <source>
        <dbReference type="PROSITE" id="PS50109"/>
    </source>
</evidence>
<name>A0A8J6NLN0_9CHLR</name>
<evidence type="ECO:0000313" key="13">
    <source>
        <dbReference type="Proteomes" id="UP000614469"/>
    </source>
</evidence>
<dbReference type="InterPro" id="IPR005467">
    <property type="entry name" value="His_kinase_dom"/>
</dbReference>
<evidence type="ECO:0000256" key="7">
    <source>
        <dbReference type="ARBA" id="ARBA00022840"/>
    </source>
</evidence>
<dbReference type="AlphaFoldDB" id="A0A8J6NLN0"/>
<dbReference type="Proteomes" id="UP000614469">
    <property type="component" value="Unassembled WGS sequence"/>
</dbReference>
<organism evidence="12 13">
    <name type="scientific">Candidatus Desulfolinea nitratireducens</name>
    <dbReference type="NCBI Taxonomy" id="2841698"/>
    <lineage>
        <taxon>Bacteria</taxon>
        <taxon>Bacillati</taxon>
        <taxon>Chloroflexota</taxon>
        <taxon>Anaerolineae</taxon>
        <taxon>Anaerolineales</taxon>
        <taxon>Anaerolineales incertae sedis</taxon>
        <taxon>Candidatus Desulfolinea</taxon>
    </lineage>
</organism>
<dbReference type="Gene3D" id="1.10.287.130">
    <property type="match status" value="1"/>
</dbReference>
<dbReference type="SMART" id="SM00065">
    <property type="entry name" value="GAF"/>
    <property type="match status" value="1"/>
</dbReference>
<dbReference type="Pfam" id="PF00072">
    <property type="entry name" value="Response_reg"/>
    <property type="match status" value="1"/>
</dbReference>
<dbReference type="EMBL" id="JACNJN010000114">
    <property type="protein sequence ID" value="MBC8335568.1"/>
    <property type="molecule type" value="Genomic_DNA"/>
</dbReference>
<keyword evidence="3 9" id="KW-0597">Phosphoprotein</keyword>
<dbReference type="PROSITE" id="PS50110">
    <property type="entry name" value="RESPONSE_REGULATORY"/>
    <property type="match status" value="1"/>
</dbReference>
<comment type="catalytic activity">
    <reaction evidence="1">
        <text>ATP + protein L-histidine = ADP + protein N-phospho-L-histidine.</text>
        <dbReference type="EC" id="2.7.13.3"/>
    </reaction>
</comment>
<comment type="caution">
    <text evidence="12">The sequence shown here is derived from an EMBL/GenBank/DDBJ whole genome shotgun (WGS) entry which is preliminary data.</text>
</comment>
<dbReference type="SMART" id="SM00388">
    <property type="entry name" value="HisKA"/>
    <property type="match status" value="1"/>
</dbReference>
<protein>
    <recommendedName>
        <fullName evidence="2">histidine kinase</fullName>
        <ecNumber evidence="2">2.7.13.3</ecNumber>
    </recommendedName>
</protein>
<evidence type="ECO:0000313" key="12">
    <source>
        <dbReference type="EMBL" id="MBC8335568.1"/>
    </source>
</evidence>
<evidence type="ECO:0000256" key="5">
    <source>
        <dbReference type="ARBA" id="ARBA00022741"/>
    </source>
</evidence>
<evidence type="ECO:0000259" key="11">
    <source>
        <dbReference type="PROSITE" id="PS50110"/>
    </source>
</evidence>
<dbReference type="Gene3D" id="3.40.50.2300">
    <property type="match status" value="1"/>
</dbReference>
<evidence type="ECO:0000256" key="3">
    <source>
        <dbReference type="ARBA" id="ARBA00022553"/>
    </source>
</evidence>
<feature type="domain" description="Response regulatory" evidence="11">
    <location>
        <begin position="5"/>
        <end position="119"/>
    </location>
</feature>
<evidence type="ECO:0000256" key="8">
    <source>
        <dbReference type="ARBA" id="ARBA00023012"/>
    </source>
</evidence>
<keyword evidence="8" id="KW-0902">Two-component regulatory system</keyword>